<evidence type="ECO:0000313" key="3">
    <source>
        <dbReference type="Proteomes" id="UP001295740"/>
    </source>
</evidence>
<protein>
    <submittedName>
        <fullName evidence="2">Uu.00g132110.m01.CDS01</fullName>
    </submittedName>
</protein>
<dbReference type="SUPFAM" id="SSF52047">
    <property type="entry name" value="RNI-like"/>
    <property type="match status" value="1"/>
</dbReference>
<feature type="region of interest" description="Disordered" evidence="1">
    <location>
        <begin position="305"/>
        <end position="325"/>
    </location>
</feature>
<dbReference type="AlphaFoldDB" id="A0AAI8VJ31"/>
<accession>A0AAI8VJ31</accession>
<gene>
    <name evidence="2" type="ORF">KHLLAP_LOCUS6285</name>
</gene>
<sequence length="325" mass="35975">MPPIRKTKEKPAGNATLLALGFTRVDRDVALASAAKVQPGLPPEPIEVVAPVATQDANTAAAPSQSGLPKMIPMCKGEKVASFYNNSEWDESHRIRFGTNTTQLSFGSGFELKDEHIATLLRMGPGAATRKLTHFLFEFSDASYSAHNSAHGLTDATITRLAQACPALKVVQLQNAIHLTDASLIAFLSHCPALTQLELTGGKVSGTAFTALLEYPEWCPKLKKLEVNSSAAMKPMRELSKQRDKMVVRMSSRGQEKKWGDWEMTYNYEDYKKGRKMDKYKNFGPGHELWDEDEFRSLTRTVRNMSGRGRRGRGGGGGWNASRRW</sequence>
<comment type="caution">
    <text evidence="2">The sequence shown here is derived from an EMBL/GenBank/DDBJ whole genome shotgun (WGS) entry which is preliminary data.</text>
</comment>
<dbReference type="Proteomes" id="UP001295740">
    <property type="component" value="Unassembled WGS sequence"/>
</dbReference>
<dbReference type="EMBL" id="CAUWAG010000007">
    <property type="protein sequence ID" value="CAJ2505817.1"/>
    <property type="molecule type" value="Genomic_DNA"/>
</dbReference>
<dbReference type="InterPro" id="IPR032675">
    <property type="entry name" value="LRR_dom_sf"/>
</dbReference>
<evidence type="ECO:0000313" key="2">
    <source>
        <dbReference type="EMBL" id="CAJ2505817.1"/>
    </source>
</evidence>
<keyword evidence="3" id="KW-1185">Reference proteome</keyword>
<proteinExistence type="predicted"/>
<name>A0AAI8VJ31_9PEZI</name>
<reference evidence="2" key="1">
    <citation type="submission" date="2023-10" db="EMBL/GenBank/DDBJ databases">
        <authorList>
            <person name="Hackl T."/>
        </authorList>
    </citation>
    <scope>NUCLEOTIDE SEQUENCE</scope>
</reference>
<evidence type="ECO:0000256" key="1">
    <source>
        <dbReference type="SAM" id="MobiDB-lite"/>
    </source>
</evidence>
<organism evidence="2 3">
    <name type="scientific">Anthostomella pinea</name>
    <dbReference type="NCBI Taxonomy" id="933095"/>
    <lineage>
        <taxon>Eukaryota</taxon>
        <taxon>Fungi</taxon>
        <taxon>Dikarya</taxon>
        <taxon>Ascomycota</taxon>
        <taxon>Pezizomycotina</taxon>
        <taxon>Sordariomycetes</taxon>
        <taxon>Xylariomycetidae</taxon>
        <taxon>Xylariales</taxon>
        <taxon>Xylariaceae</taxon>
        <taxon>Anthostomella</taxon>
    </lineage>
</organism>
<dbReference type="Gene3D" id="3.80.10.10">
    <property type="entry name" value="Ribonuclease Inhibitor"/>
    <property type="match status" value="1"/>
</dbReference>